<dbReference type="InterPro" id="IPR046008">
    <property type="entry name" value="DUF5964"/>
</dbReference>
<keyword evidence="3" id="KW-1185">Reference proteome</keyword>
<keyword evidence="1" id="KW-0472">Membrane</keyword>
<evidence type="ECO:0000313" key="3">
    <source>
        <dbReference type="Proteomes" id="UP000051006"/>
    </source>
</evidence>
<dbReference type="EMBL" id="JQCF01000013">
    <property type="protein sequence ID" value="KRN99013.1"/>
    <property type="molecule type" value="Genomic_DNA"/>
</dbReference>
<dbReference type="OrthoDB" id="2297851at2"/>
<gene>
    <name evidence="2" type="ORF">IV57_GL000583</name>
</gene>
<comment type="caution">
    <text evidence="2">The sequence shown here is derived from an EMBL/GenBank/DDBJ whole genome shotgun (WGS) entry which is preliminary data.</text>
</comment>
<dbReference type="STRING" id="993692.IV57_GL000583"/>
<feature type="transmembrane region" description="Helical" evidence="1">
    <location>
        <begin position="7"/>
        <end position="26"/>
    </location>
</feature>
<accession>A0A0R2LGN6</accession>
<dbReference type="Proteomes" id="UP000051006">
    <property type="component" value="Unassembled WGS sequence"/>
</dbReference>
<evidence type="ECO:0000313" key="2">
    <source>
        <dbReference type="EMBL" id="KRN99013.1"/>
    </source>
</evidence>
<dbReference type="PATRIC" id="fig|993692.3.peg.590"/>
<organism evidence="2 3">
    <name type="scientific">Companilactobacillus kimchiensis</name>
    <dbReference type="NCBI Taxonomy" id="993692"/>
    <lineage>
        <taxon>Bacteria</taxon>
        <taxon>Bacillati</taxon>
        <taxon>Bacillota</taxon>
        <taxon>Bacilli</taxon>
        <taxon>Lactobacillales</taxon>
        <taxon>Lactobacillaceae</taxon>
        <taxon>Companilactobacillus</taxon>
    </lineage>
</organism>
<feature type="transmembrane region" description="Helical" evidence="1">
    <location>
        <begin position="73"/>
        <end position="93"/>
    </location>
</feature>
<keyword evidence="1" id="KW-1133">Transmembrane helix</keyword>
<feature type="transmembrane region" description="Helical" evidence="1">
    <location>
        <begin position="32"/>
        <end position="53"/>
    </location>
</feature>
<evidence type="ECO:0000256" key="1">
    <source>
        <dbReference type="SAM" id="Phobius"/>
    </source>
</evidence>
<protein>
    <recommendedName>
        <fullName evidence="4">Integral membrane protein</fullName>
    </recommendedName>
</protein>
<dbReference type="AlphaFoldDB" id="A0A0R2LGN6"/>
<dbReference type="Pfam" id="PF19389">
    <property type="entry name" value="DUF5964"/>
    <property type="match status" value="1"/>
</dbReference>
<reference evidence="2 3" key="1">
    <citation type="journal article" date="2015" name="Genome Announc.">
        <title>Expanding the biotechnology potential of lactobacilli through comparative genomics of 213 strains and associated genera.</title>
        <authorList>
            <person name="Sun Z."/>
            <person name="Harris H.M."/>
            <person name="McCann A."/>
            <person name="Guo C."/>
            <person name="Argimon S."/>
            <person name="Zhang W."/>
            <person name="Yang X."/>
            <person name="Jeffery I.B."/>
            <person name="Cooney J.C."/>
            <person name="Kagawa T.F."/>
            <person name="Liu W."/>
            <person name="Song Y."/>
            <person name="Salvetti E."/>
            <person name="Wrobel A."/>
            <person name="Rasinkangas P."/>
            <person name="Parkhill J."/>
            <person name="Rea M.C."/>
            <person name="O'Sullivan O."/>
            <person name="Ritari J."/>
            <person name="Douillard F.P."/>
            <person name="Paul Ross R."/>
            <person name="Yang R."/>
            <person name="Briner A.E."/>
            <person name="Felis G.E."/>
            <person name="de Vos W.M."/>
            <person name="Barrangou R."/>
            <person name="Klaenhammer T.R."/>
            <person name="Caufield P.W."/>
            <person name="Cui Y."/>
            <person name="Zhang H."/>
            <person name="O'Toole P.W."/>
        </authorList>
    </citation>
    <scope>NUCLEOTIDE SEQUENCE [LARGE SCALE GENOMIC DNA]</scope>
    <source>
        <strain evidence="2 3">DSM 24716</strain>
    </source>
</reference>
<proteinExistence type="predicted"/>
<sequence length="96" mass="10871">MKIRRTIAVIPTFILIAILLYSLYLRSVGGGWINYFVIGITGLSAYVPIAVFIEGIATSFRNMRPFPLRDKIFYSYMILVWIIALVIAIGSMSHNK</sequence>
<name>A0A0R2LGN6_9LACO</name>
<evidence type="ECO:0008006" key="4">
    <source>
        <dbReference type="Google" id="ProtNLM"/>
    </source>
</evidence>
<keyword evidence="1" id="KW-0812">Transmembrane</keyword>
<dbReference type="RefSeq" id="WP_057880930.1">
    <property type="nucleotide sequence ID" value="NZ_JQCF01000013.1"/>
</dbReference>